<protein>
    <submittedName>
        <fullName evidence="1">Uncharacterized protein</fullName>
    </submittedName>
</protein>
<dbReference type="EMBL" id="MU003799">
    <property type="protein sequence ID" value="KAF2720425.1"/>
    <property type="molecule type" value="Genomic_DNA"/>
</dbReference>
<dbReference type="AlphaFoldDB" id="A0A9P4Q6F8"/>
<dbReference type="Proteomes" id="UP000799441">
    <property type="component" value="Unassembled WGS sequence"/>
</dbReference>
<reference evidence="1" key="1">
    <citation type="journal article" date="2020" name="Stud. Mycol.">
        <title>101 Dothideomycetes genomes: a test case for predicting lifestyles and emergence of pathogens.</title>
        <authorList>
            <person name="Haridas S."/>
            <person name="Albert R."/>
            <person name="Binder M."/>
            <person name="Bloem J."/>
            <person name="Labutti K."/>
            <person name="Salamov A."/>
            <person name="Andreopoulos B."/>
            <person name="Baker S."/>
            <person name="Barry K."/>
            <person name="Bills G."/>
            <person name="Bluhm B."/>
            <person name="Cannon C."/>
            <person name="Castanera R."/>
            <person name="Culley D."/>
            <person name="Daum C."/>
            <person name="Ezra D."/>
            <person name="Gonzalez J."/>
            <person name="Henrissat B."/>
            <person name="Kuo A."/>
            <person name="Liang C."/>
            <person name="Lipzen A."/>
            <person name="Lutzoni F."/>
            <person name="Magnuson J."/>
            <person name="Mondo S."/>
            <person name="Nolan M."/>
            <person name="Ohm R."/>
            <person name="Pangilinan J."/>
            <person name="Park H.-J."/>
            <person name="Ramirez L."/>
            <person name="Alfaro M."/>
            <person name="Sun H."/>
            <person name="Tritt A."/>
            <person name="Yoshinaga Y."/>
            <person name="Zwiers L.-H."/>
            <person name="Turgeon B."/>
            <person name="Goodwin S."/>
            <person name="Spatafora J."/>
            <person name="Crous P."/>
            <person name="Grigoriev I."/>
        </authorList>
    </citation>
    <scope>NUCLEOTIDE SEQUENCE</scope>
    <source>
        <strain evidence="1">CBS 116435</strain>
    </source>
</reference>
<keyword evidence="2" id="KW-1185">Reference proteome</keyword>
<gene>
    <name evidence="1" type="ORF">K431DRAFT_329827</name>
</gene>
<sequence>MDDDDLDKIWDVSCIVQSIENHLAEVDLIRYFPGESLWDPEIAPLVREALPDMLTFKSGPLKKYLELALEDWSNLLVRQYPTLRGQTKDMHTPYKQDHEALKAEIEAVMATLKAKRGEDMLATIRAQRDTHQAEVEKDQLGDGLAKLDASLEANNMISHQVESQVETAIAERLSKFKLDEQHASAVSAALGQQLDQKSSKSYSDSKSVLTAQCTLLTATMRSASKITSKRKTDAPEPLCVKVKQDSYFPPESAIHRIEKLESHRMTDEIVERFENFETTNAKTLRVLSDSVWKVFESVQTLQMRLSATCSELAKMRENCWYG</sequence>
<name>A0A9P4Q6F8_9PEZI</name>
<comment type="caution">
    <text evidence="1">The sequence shown here is derived from an EMBL/GenBank/DDBJ whole genome shotgun (WGS) entry which is preliminary data.</text>
</comment>
<accession>A0A9P4Q6F8</accession>
<evidence type="ECO:0000313" key="2">
    <source>
        <dbReference type="Proteomes" id="UP000799441"/>
    </source>
</evidence>
<organism evidence="1 2">
    <name type="scientific">Polychaeton citri CBS 116435</name>
    <dbReference type="NCBI Taxonomy" id="1314669"/>
    <lineage>
        <taxon>Eukaryota</taxon>
        <taxon>Fungi</taxon>
        <taxon>Dikarya</taxon>
        <taxon>Ascomycota</taxon>
        <taxon>Pezizomycotina</taxon>
        <taxon>Dothideomycetes</taxon>
        <taxon>Dothideomycetidae</taxon>
        <taxon>Capnodiales</taxon>
        <taxon>Capnodiaceae</taxon>
        <taxon>Polychaeton</taxon>
    </lineage>
</organism>
<evidence type="ECO:0000313" key="1">
    <source>
        <dbReference type="EMBL" id="KAF2720425.1"/>
    </source>
</evidence>
<proteinExistence type="predicted"/>